<evidence type="ECO:0000256" key="4">
    <source>
        <dbReference type="ARBA" id="ARBA00023136"/>
    </source>
</evidence>
<sequence>MNVNVTTCIIKGIKDLFNKDVLKAILLISLPIFILYILILGIFWDKIIIVNDILISWIPFSVLKLNGAFFILFFLWFLAVVVTYGFISIIFFPLLNKFEEKTIYYYSIFLLIIIAIFYSVVFISNWDNIYLEVKKLLTLLPFTTISKGVGALVTIYIFYNLFILTLYLSIFFIKREFIEAIKELEYGEIEIKENNDTFKYKKIFIKDILTFLILFILLFPLFFIPVINIGVQLFLWSKLYHDSFLYLLCNKYCDKKDFENLKHHQFKTILVSIIAASFNFIPIISFFAPFFALIMFFHCIMQLKSQTIS</sequence>
<feature type="transmembrane region" description="Helical" evidence="5">
    <location>
        <begin position="269"/>
        <end position="297"/>
    </location>
</feature>
<keyword evidence="4 5" id="KW-0472">Membrane</keyword>
<feature type="transmembrane region" description="Helical" evidence="5">
    <location>
        <begin position="104"/>
        <end position="126"/>
    </location>
</feature>
<proteinExistence type="predicted"/>
<evidence type="ECO:0000256" key="3">
    <source>
        <dbReference type="ARBA" id="ARBA00022989"/>
    </source>
</evidence>
<keyword evidence="7" id="KW-1185">Reference proteome</keyword>
<feature type="transmembrane region" description="Helical" evidence="5">
    <location>
        <begin position="21"/>
        <end position="44"/>
    </location>
</feature>
<dbReference type="RefSeq" id="WP_138323134.1">
    <property type="nucleotide sequence ID" value="NZ_CP040463.1"/>
</dbReference>
<evidence type="ECO:0000313" key="6">
    <source>
        <dbReference type="EMBL" id="QCT94296.1"/>
    </source>
</evidence>
<keyword evidence="3 5" id="KW-1133">Transmembrane helix</keyword>
<feature type="transmembrane region" description="Helical" evidence="5">
    <location>
        <begin position="208"/>
        <end position="235"/>
    </location>
</feature>
<name>A0ABX5VBQ4_9BACT</name>
<dbReference type="InterPro" id="IPR059112">
    <property type="entry name" value="CysZ/EI24"/>
</dbReference>
<gene>
    <name evidence="6" type="ORF">FE773_03600</name>
</gene>
<accession>A0ABX5VBQ4</accession>
<feature type="transmembrane region" description="Helical" evidence="5">
    <location>
        <begin position="69"/>
        <end position="92"/>
    </location>
</feature>
<comment type="subcellular location">
    <subcellularLocation>
        <location evidence="1">Membrane</location>
        <topology evidence="1">Multi-pass membrane protein</topology>
    </subcellularLocation>
</comment>
<dbReference type="Pfam" id="PF07264">
    <property type="entry name" value="EI24"/>
    <property type="match status" value="1"/>
</dbReference>
<keyword evidence="2 5" id="KW-0812">Transmembrane</keyword>
<organism evidence="6 7">
    <name type="scientific">Caminibacter mediatlanticus TB-2</name>
    <dbReference type="NCBI Taxonomy" id="391592"/>
    <lineage>
        <taxon>Bacteria</taxon>
        <taxon>Pseudomonadati</taxon>
        <taxon>Campylobacterota</taxon>
        <taxon>Epsilonproteobacteria</taxon>
        <taxon>Nautiliales</taxon>
        <taxon>Nautiliaceae</taxon>
        <taxon>Caminibacter</taxon>
    </lineage>
</organism>
<evidence type="ECO:0000256" key="1">
    <source>
        <dbReference type="ARBA" id="ARBA00004141"/>
    </source>
</evidence>
<evidence type="ECO:0000256" key="5">
    <source>
        <dbReference type="SAM" id="Phobius"/>
    </source>
</evidence>
<protein>
    <recommendedName>
        <fullName evidence="8">EI24 domain-containing protein</fullName>
    </recommendedName>
</protein>
<dbReference type="Proteomes" id="UP000306825">
    <property type="component" value="Chromosome"/>
</dbReference>
<dbReference type="EMBL" id="CP040463">
    <property type="protein sequence ID" value="QCT94296.1"/>
    <property type="molecule type" value="Genomic_DNA"/>
</dbReference>
<evidence type="ECO:0000256" key="2">
    <source>
        <dbReference type="ARBA" id="ARBA00022692"/>
    </source>
</evidence>
<evidence type="ECO:0000313" key="7">
    <source>
        <dbReference type="Proteomes" id="UP000306825"/>
    </source>
</evidence>
<feature type="transmembrane region" description="Helical" evidence="5">
    <location>
        <begin position="149"/>
        <end position="173"/>
    </location>
</feature>
<reference evidence="6 7" key="1">
    <citation type="submission" date="2019-05" db="EMBL/GenBank/DDBJ databases">
        <title>A comparative analysis of the Nautiliaceae.</title>
        <authorList>
            <person name="Grosche A."/>
            <person name="Smedile F."/>
            <person name="Vetriani C."/>
        </authorList>
    </citation>
    <scope>NUCLEOTIDE SEQUENCE [LARGE SCALE GENOMIC DNA]</scope>
    <source>
        <strain evidence="6 7">TB-2</strain>
    </source>
</reference>
<evidence type="ECO:0008006" key="8">
    <source>
        <dbReference type="Google" id="ProtNLM"/>
    </source>
</evidence>